<name>A0A0C3N7C3_PISTI</name>
<dbReference type="HOGENOM" id="CLU_141114_1_0_1"/>
<evidence type="ECO:0000313" key="1">
    <source>
        <dbReference type="EMBL" id="KIN96954.1"/>
    </source>
</evidence>
<reference evidence="1 2" key="1">
    <citation type="submission" date="2014-04" db="EMBL/GenBank/DDBJ databases">
        <authorList>
            <consortium name="DOE Joint Genome Institute"/>
            <person name="Kuo A."/>
            <person name="Kohler A."/>
            <person name="Costa M.D."/>
            <person name="Nagy L.G."/>
            <person name="Floudas D."/>
            <person name="Copeland A."/>
            <person name="Barry K.W."/>
            <person name="Cichocki N."/>
            <person name="Veneault-Fourrey C."/>
            <person name="LaButti K."/>
            <person name="Lindquist E.A."/>
            <person name="Lipzen A."/>
            <person name="Lundell T."/>
            <person name="Morin E."/>
            <person name="Murat C."/>
            <person name="Sun H."/>
            <person name="Tunlid A."/>
            <person name="Henrissat B."/>
            <person name="Grigoriev I.V."/>
            <person name="Hibbett D.S."/>
            <person name="Martin F."/>
            <person name="Nordberg H.P."/>
            <person name="Cantor M.N."/>
            <person name="Hua S.X."/>
        </authorList>
    </citation>
    <scope>NUCLEOTIDE SEQUENCE [LARGE SCALE GENOMIC DNA]</scope>
    <source>
        <strain evidence="1 2">Marx 270</strain>
    </source>
</reference>
<dbReference type="InParanoid" id="A0A0C3N7C3"/>
<evidence type="ECO:0000313" key="2">
    <source>
        <dbReference type="Proteomes" id="UP000054217"/>
    </source>
</evidence>
<sequence>AFFAFAVIKGFVCLVQITTPRSMDSTSVLLDVSIFRHEFVSMWRYSHTVRLYPSEIGALLALNTQSVRYEEDSGTIFLAKDLMCHLKGFMDASTKSKASR</sequence>
<feature type="non-terminal residue" evidence="1">
    <location>
        <position position="100"/>
    </location>
</feature>
<keyword evidence="2" id="KW-1185">Reference proteome</keyword>
<accession>A0A0C3N7C3</accession>
<dbReference type="AlphaFoldDB" id="A0A0C3N7C3"/>
<gene>
    <name evidence="1" type="ORF">M404DRAFT_43249</name>
</gene>
<dbReference type="Proteomes" id="UP000054217">
    <property type="component" value="Unassembled WGS sequence"/>
</dbReference>
<protein>
    <submittedName>
        <fullName evidence="1">Uncharacterized protein</fullName>
    </submittedName>
</protein>
<organism evidence="1 2">
    <name type="scientific">Pisolithus tinctorius Marx 270</name>
    <dbReference type="NCBI Taxonomy" id="870435"/>
    <lineage>
        <taxon>Eukaryota</taxon>
        <taxon>Fungi</taxon>
        <taxon>Dikarya</taxon>
        <taxon>Basidiomycota</taxon>
        <taxon>Agaricomycotina</taxon>
        <taxon>Agaricomycetes</taxon>
        <taxon>Agaricomycetidae</taxon>
        <taxon>Boletales</taxon>
        <taxon>Sclerodermatineae</taxon>
        <taxon>Pisolithaceae</taxon>
        <taxon>Pisolithus</taxon>
    </lineage>
</organism>
<proteinExistence type="predicted"/>
<feature type="non-terminal residue" evidence="1">
    <location>
        <position position="1"/>
    </location>
</feature>
<reference evidence="2" key="2">
    <citation type="submission" date="2015-01" db="EMBL/GenBank/DDBJ databases">
        <title>Evolutionary Origins and Diversification of the Mycorrhizal Mutualists.</title>
        <authorList>
            <consortium name="DOE Joint Genome Institute"/>
            <consortium name="Mycorrhizal Genomics Consortium"/>
            <person name="Kohler A."/>
            <person name="Kuo A."/>
            <person name="Nagy L.G."/>
            <person name="Floudas D."/>
            <person name="Copeland A."/>
            <person name="Barry K.W."/>
            <person name="Cichocki N."/>
            <person name="Veneault-Fourrey C."/>
            <person name="LaButti K."/>
            <person name="Lindquist E.A."/>
            <person name="Lipzen A."/>
            <person name="Lundell T."/>
            <person name="Morin E."/>
            <person name="Murat C."/>
            <person name="Riley R."/>
            <person name="Ohm R."/>
            <person name="Sun H."/>
            <person name="Tunlid A."/>
            <person name="Henrissat B."/>
            <person name="Grigoriev I.V."/>
            <person name="Hibbett D.S."/>
            <person name="Martin F."/>
        </authorList>
    </citation>
    <scope>NUCLEOTIDE SEQUENCE [LARGE SCALE GENOMIC DNA]</scope>
    <source>
        <strain evidence="2">Marx 270</strain>
    </source>
</reference>
<dbReference type="EMBL" id="KN832037">
    <property type="protein sequence ID" value="KIN96954.1"/>
    <property type="molecule type" value="Genomic_DNA"/>
</dbReference>
<dbReference type="OrthoDB" id="3231772at2759"/>